<dbReference type="PROSITE" id="PS51760">
    <property type="entry name" value="GH10_2"/>
    <property type="match status" value="1"/>
</dbReference>
<organism evidence="7 8">
    <name type="scientific">Ricinus communis</name>
    <name type="common">Castor bean</name>
    <dbReference type="NCBI Taxonomy" id="3988"/>
    <lineage>
        <taxon>Eukaryota</taxon>
        <taxon>Viridiplantae</taxon>
        <taxon>Streptophyta</taxon>
        <taxon>Embryophyta</taxon>
        <taxon>Tracheophyta</taxon>
        <taxon>Spermatophyta</taxon>
        <taxon>Magnoliopsida</taxon>
        <taxon>eudicotyledons</taxon>
        <taxon>Gunneridae</taxon>
        <taxon>Pentapetalae</taxon>
        <taxon>rosids</taxon>
        <taxon>fabids</taxon>
        <taxon>Malpighiales</taxon>
        <taxon>Euphorbiaceae</taxon>
        <taxon>Acalyphoideae</taxon>
        <taxon>Acalypheae</taxon>
        <taxon>Ricinus</taxon>
    </lineage>
</organism>
<evidence type="ECO:0000259" key="6">
    <source>
        <dbReference type="PROSITE" id="PS51760"/>
    </source>
</evidence>
<comment type="similarity">
    <text evidence="1">Belongs to the glycosyl hydrolase 10 (cellulase F) family.</text>
</comment>
<keyword evidence="2" id="KW-0677">Repeat</keyword>
<proteinExistence type="inferred from homology"/>
<dbReference type="SUPFAM" id="SSF51445">
    <property type="entry name" value="(Trans)glycosidases"/>
    <property type="match status" value="1"/>
</dbReference>
<evidence type="ECO:0000256" key="4">
    <source>
        <dbReference type="ARBA" id="ARBA00023277"/>
    </source>
</evidence>
<dbReference type="GO" id="GO:0031176">
    <property type="term" value="F:endo-1,4-beta-xylanase activity"/>
    <property type="evidence" value="ECO:0000318"/>
    <property type="project" value="GO_Central"/>
</dbReference>
<dbReference type="InterPro" id="IPR001000">
    <property type="entry name" value="GH10_dom"/>
</dbReference>
<dbReference type="STRING" id="3988.B9T2F3"/>
<dbReference type="Proteomes" id="UP000008311">
    <property type="component" value="Unassembled WGS sequence"/>
</dbReference>
<dbReference type="InterPro" id="IPR008979">
    <property type="entry name" value="Galactose-bd-like_sf"/>
</dbReference>
<keyword evidence="7" id="KW-0326">Glycosidase</keyword>
<dbReference type="Gene3D" id="2.60.120.260">
    <property type="entry name" value="Galactose-binding domain-like"/>
    <property type="match status" value="1"/>
</dbReference>
<dbReference type="EMBL" id="EQ974378">
    <property type="protein sequence ID" value="EEF29963.1"/>
    <property type="molecule type" value="Genomic_DNA"/>
</dbReference>
<protein>
    <submittedName>
        <fullName evidence="7">Hydrolase, hydrolyzing O-glycosyl compounds, putative</fullName>
        <ecNumber evidence="7">3.2.1.8</ecNumber>
    </submittedName>
</protein>
<dbReference type="PANTHER" id="PTHR31490:SF91">
    <property type="entry name" value="HYDROLYZING O-GLYCOSYL COMPOUNDS, PUTATIVE-RELATED"/>
    <property type="match status" value="1"/>
</dbReference>
<evidence type="ECO:0000256" key="2">
    <source>
        <dbReference type="ARBA" id="ARBA00022737"/>
    </source>
</evidence>
<dbReference type="EC" id="3.2.1.8" evidence="7"/>
<accession>B9T2F3</accession>
<dbReference type="PANTHER" id="PTHR31490">
    <property type="entry name" value="GLYCOSYL HYDROLASE"/>
    <property type="match status" value="1"/>
</dbReference>
<dbReference type="GO" id="GO:0045493">
    <property type="term" value="P:xylan catabolic process"/>
    <property type="evidence" value="ECO:0000318"/>
    <property type="project" value="GO_Central"/>
</dbReference>
<name>B9T2F3_RICCO</name>
<feature type="domain" description="GH10" evidence="6">
    <location>
        <begin position="204"/>
        <end position="502"/>
    </location>
</feature>
<dbReference type="InterPro" id="IPR017853">
    <property type="entry name" value="GH"/>
</dbReference>
<dbReference type="InterPro" id="IPR044846">
    <property type="entry name" value="GH10"/>
</dbReference>
<reference evidence="8" key="1">
    <citation type="journal article" date="2010" name="Nat. Biotechnol.">
        <title>Draft genome sequence of the oilseed species Ricinus communis.</title>
        <authorList>
            <person name="Chan A.P."/>
            <person name="Crabtree J."/>
            <person name="Zhao Q."/>
            <person name="Lorenzi H."/>
            <person name="Orvis J."/>
            <person name="Puiu D."/>
            <person name="Melake-Berhan A."/>
            <person name="Jones K.M."/>
            <person name="Redman J."/>
            <person name="Chen G."/>
            <person name="Cahoon E.B."/>
            <person name="Gedil M."/>
            <person name="Stanke M."/>
            <person name="Haas B.J."/>
            <person name="Wortman J.R."/>
            <person name="Fraser-Liggett C.M."/>
            <person name="Ravel J."/>
            <person name="Rabinowicz P.D."/>
        </authorList>
    </citation>
    <scope>NUCLEOTIDE SEQUENCE [LARGE SCALE GENOMIC DNA]</scope>
    <source>
        <strain evidence="8">cv. Hale</strain>
    </source>
</reference>
<dbReference type="AlphaFoldDB" id="B9T2F3"/>
<evidence type="ECO:0000256" key="1">
    <source>
        <dbReference type="ARBA" id="ARBA00007495"/>
    </source>
</evidence>
<gene>
    <name evidence="7" type="ORF">RCOM_0834690</name>
</gene>
<dbReference type="InterPro" id="IPR003305">
    <property type="entry name" value="CenC_carb-bd"/>
</dbReference>
<keyword evidence="5" id="KW-0624">Polysaccharide degradation</keyword>
<evidence type="ECO:0000313" key="8">
    <source>
        <dbReference type="Proteomes" id="UP000008311"/>
    </source>
</evidence>
<dbReference type="SUPFAM" id="SSF49785">
    <property type="entry name" value="Galactose-binding domain-like"/>
    <property type="match status" value="1"/>
</dbReference>
<evidence type="ECO:0000256" key="5">
    <source>
        <dbReference type="ARBA" id="ARBA00023326"/>
    </source>
</evidence>
<evidence type="ECO:0000256" key="3">
    <source>
        <dbReference type="ARBA" id="ARBA00022801"/>
    </source>
</evidence>
<keyword evidence="4" id="KW-0119">Carbohydrate metabolism</keyword>
<sequence>MTPVPCLELSLSPRIILQQERKCLVKPRRPPYGGGIIVNPEFRNSIEGWKVFGKGEMKRGISEDGNNFAVAYNRSGPLDSISQKVQLEKGKLYSFSAWVQISEGSETVATVFRAVNSEWIHGGYIIAKHGCWSLLKGGMVANVSGLVEILFECKNTIVDIWIDNVSLQPFTMEEWRSHQDKIIEKVRKTKVKLQATYANQTVFEGAVVSIKQTRPHFPFGCGMNHYILTSEAYRKWFSSRFKFTTFTNEMKWYSIEAIKGLENYTVADAMLRFAKENGISVRGHNILWDNPEHQPRWVQKLPPKKLRRAAMKRVNSVARRYSGQLIAWDVMNENLHFRFYEQNLGENASAEFHARTYHFDPHTRMFMNEYNTIECSEDEAANPVQYIKKLEEILSYPSNKDMLVGIGLQGHFTSGQPNLVYMRSALDILGSTKLPIWLTEVDVDEGHNQANYFEQILREGYSHPAVKGIIIFGGPRIAGFNVTTLGDEDFKNTPAGDVVDKLIEEWKTGNLELVTDSKGFAEVSLFHGDYELTVKHPRSNFSTTLSYKVEEEKFQETINLNIID</sequence>
<dbReference type="SMART" id="SM00633">
    <property type="entry name" value="Glyco_10"/>
    <property type="match status" value="1"/>
</dbReference>
<dbReference type="Pfam" id="PF02018">
    <property type="entry name" value="CBM_4_9"/>
    <property type="match status" value="1"/>
</dbReference>
<dbReference type="Pfam" id="PF00331">
    <property type="entry name" value="Glyco_hydro_10"/>
    <property type="match status" value="1"/>
</dbReference>
<keyword evidence="8" id="KW-1185">Reference proteome</keyword>
<evidence type="ECO:0000313" key="7">
    <source>
        <dbReference type="EMBL" id="EEF29963.1"/>
    </source>
</evidence>
<keyword evidence="3 7" id="KW-0378">Hydrolase</keyword>
<dbReference type="eggNOG" id="ENOG502RD7C">
    <property type="taxonomic scope" value="Eukaryota"/>
</dbReference>
<dbReference type="InParanoid" id="B9T2F3"/>
<dbReference type="Gene3D" id="3.20.20.80">
    <property type="entry name" value="Glycosidases"/>
    <property type="match status" value="1"/>
</dbReference>